<reference evidence="1 2" key="1">
    <citation type="submission" date="2019-02" db="EMBL/GenBank/DDBJ databases">
        <title>Corallincola luteus sp. nov., a marine bacterium isolated from surface sediment of Bohai Sea in China.</title>
        <authorList>
            <person name="Ren Q."/>
        </authorList>
    </citation>
    <scope>NUCLEOTIDE SEQUENCE [LARGE SCALE GENOMIC DNA]</scope>
    <source>
        <strain evidence="1 2">DASS28</strain>
    </source>
</reference>
<evidence type="ECO:0000313" key="2">
    <source>
        <dbReference type="Proteomes" id="UP000292554"/>
    </source>
</evidence>
<gene>
    <name evidence="1" type="ORF">EZV61_15655</name>
</gene>
<keyword evidence="2" id="KW-1185">Reference proteome</keyword>
<comment type="caution">
    <text evidence="1">The sequence shown here is derived from an EMBL/GenBank/DDBJ whole genome shotgun (WGS) entry which is preliminary data.</text>
</comment>
<sequence length="133" mass="14690">MSSKFELRIFDRFDLSSASKGSSPLPLSLVKSTLTLGEVIALRVEVELEAALLSNKNSTFLTDEKRWALLVDNSGAKTEAELKNLQESALNAFEINGYFVVYDDQQLTSLDAVVDVRKSSTLEFYRLPPLVGG</sequence>
<proteinExistence type="predicted"/>
<dbReference type="Proteomes" id="UP000292554">
    <property type="component" value="Unassembled WGS sequence"/>
</dbReference>
<name>A0ABY2AJ76_9GAMM</name>
<dbReference type="EMBL" id="SJXE01000009">
    <property type="protein sequence ID" value="TCI02010.1"/>
    <property type="molecule type" value="Genomic_DNA"/>
</dbReference>
<dbReference type="RefSeq" id="WP_131416821.1">
    <property type="nucleotide sequence ID" value="NZ_SJXE01000009.1"/>
</dbReference>
<organism evidence="1 2">
    <name type="scientific">Corallincola luteus</name>
    <dbReference type="NCBI Taxonomy" id="1775177"/>
    <lineage>
        <taxon>Bacteria</taxon>
        <taxon>Pseudomonadati</taxon>
        <taxon>Pseudomonadota</taxon>
        <taxon>Gammaproteobacteria</taxon>
        <taxon>Alteromonadales</taxon>
        <taxon>Psychromonadaceae</taxon>
        <taxon>Corallincola</taxon>
    </lineage>
</organism>
<evidence type="ECO:0000313" key="1">
    <source>
        <dbReference type="EMBL" id="TCI02010.1"/>
    </source>
</evidence>
<protein>
    <submittedName>
        <fullName evidence="1">Uncharacterized protein</fullName>
    </submittedName>
</protein>
<accession>A0ABY2AJ76</accession>